<proteinExistence type="predicted"/>
<gene>
    <name evidence="1" type="ORF">GMARGA_LOCUS37102</name>
</gene>
<name>A0ABN7WZH7_GIGMA</name>
<evidence type="ECO:0000313" key="1">
    <source>
        <dbReference type="EMBL" id="CAG8844431.1"/>
    </source>
</evidence>
<evidence type="ECO:0000313" key="2">
    <source>
        <dbReference type="Proteomes" id="UP000789901"/>
    </source>
</evidence>
<comment type="caution">
    <text evidence="1">The sequence shown here is derived from an EMBL/GenBank/DDBJ whole genome shotgun (WGS) entry which is preliminary data.</text>
</comment>
<accession>A0ABN7WZH7</accession>
<feature type="non-terminal residue" evidence="1">
    <location>
        <position position="1"/>
    </location>
</feature>
<sequence>NDSNQNTKYLDSSSSNISNSTMNVLHIESQPLDQKGHGVAINNVLVESAQLSKRTKTKRSKSIRVLNLPVISNNSTEKIDVETVADFRRAVEEGH</sequence>
<organism evidence="1 2">
    <name type="scientific">Gigaspora margarita</name>
    <dbReference type="NCBI Taxonomy" id="4874"/>
    <lineage>
        <taxon>Eukaryota</taxon>
        <taxon>Fungi</taxon>
        <taxon>Fungi incertae sedis</taxon>
        <taxon>Mucoromycota</taxon>
        <taxon>Glomeromycotina</taxon>
        <taxon>Glomeromycetes</taxon>
        <taxon>Diversisporales</taxon>
        <taxon>Gigasporaceae</taxon>
        <taxon>Gigaspora</taxon>
    </lineage>
</organism>
<keyword evidence="2" id="KW-1185">Reference proteome</keyword>
<dbReference type="EMBL" id="CAJVQB010075941">
    <property type="protein sequence ID" value="CAG8844431.1"/>
    <property type="molecule type" value="Genomic_DNA"/>
</dbReference>
<dbReference type="Proteomes" id="UP000789901">
    <property type="component" value="Unassembled WGS sequence"/>
</dbReference>
<reference evidence="1 2" key="1">
    <citation type="submission" date="2021-06" db="EMBL/GenBank/DDBJ databases">
        <authorList>
            <person name="Kallberg Y."/>
            <person name="Tangrot J."/>
            <person name="Rosling A."/>
        </authorList>
    </citation>
    <scope>NUCLEOTIDE SEQUENCE [LARGE SCALE GENOMIC DNA]</scope>
    <source>
        <strain evidence="1 2">120-4 pot B 10/14</strain>
    </source>
</reference>
<protein>
    <submittedName>
        <fullName evidence="1">1920_t:CDS:1</fullName>
    </submittedName>
</protein>